<dbReference type="GO" id="GO:0005525">
    <property type="term" value="F:GTP binding"/>
    <property type="evidence" value="ECO:0007669"/>
    <property type="project" value="InterPro"/>
</dbReference>
<dbReference type="Ensembl" id="ENSLLET00000022556.1">
    <property type="protein sequence ID" value="ENSLLEP00000021715.1"/>
    <property type="gene ID" value="ENSLLEG00000013784.1"/>
</dbReference>
<reference evidence="5" key="1">
    <citation type="submission" date="2025-08" db="UniProtKB">
        <authorList>
            <consortium name="Ensembl"/>
        </authorList>
    </citation>
    <scope>IDENTIFICATION</scope>
</reference>
<dbReference type="AlphaFoldDB" id="A0A8C5N3D0"/>
<dbReference type="InterPro" id="IPR027417">
    <property type="entry name" value="P-loop_NTPase"/>
</dbReference>
<name>A0A8C5N3D0_9ANUR</name>
<dbReference type="PANTHER" id="PTHR32046:SF11">
    <property type="entry name" value="IMMUNE-ASSOCIATED NUCLEOTIDE-BINDING PROTEIN 10-LIKE"/>
    <property type="match status" value="1"/>
</dbReference>
<dbReference type="GeneTree" id="ENSGT00500000044904"/>
<proteinExistence type="inferred from homology"/>
<sequence>MEQPEEENLQEPCWKRMEDSFSKLTIMNKIRSVYNLSLIKPRDAQSDLFNKLQFGGKNLKKNHKVIMMVGQTGAGKSTLINGMINYILGVEWKENVRIKLIEEHSTGQAETQTSKVTCYEINHQEGFKIPFSLTILDTPGFGYSGGIEEDKQIVEQIKDCVTSPAGVQQIDAVCFVIRDTDVRLSDAQKYVFDSVLRIFGKDIEENIIFCVTHCDDSEEPEVINTVVKASVPCAKNEQDRPVYFCFNNSDIPVHSDNKIKVGSSIVLQKQWEKSMENMEKLFTFLPNQSTKSLTLTQEVLKERRALEITIEGLIPKIEEQTLKAHELEKTKNILKEHEADIEKNKHFEYEEKETRTRRIPTDETSVNCLQCQSTCHHPCNVPFSRLVYLSEVFYWNAICRVCGHGQSRHFCERYKWETYVVTVTETYGELKSKYQTVFNEKLTVQTICEKLSAEIQTTEREALKLIETAKKCLQRLQEIVLKPELLTTTNYIDRLINNEASNKKPGYIERIKSLEKLKQQIT</sequence>
<dbReference type="CDD" id="cd00882">
    <property type="entry name" value="Ras_like_GTPase"/>
    <property type="match status" value="1"/>
</dbReference>
<keyword evidence="6" id="KW-1185">Reference proteome</keyword>
<evidence type="ECO:0000313" key="5">
    <source>
        <dbReference type="Ensembl" id="ENSLLEP00000021715.1"/>
    </source>
</evidence>
<evidence type="ECO:0000256" key="1">
    <source>
        <dbReference type="ARBA" id="ARBA00008535"/>
    </source>
</evidence>
<dbReference type="Gene3D" id="3.40.50.300">
    <property type="entry name" value="P-loop containing nucleotide triphosphate hydrolases"/>
    <property type="match status" value="1"/>
</dbReference>
<evidence type="ECO:0000256" key="3">
    <source>
        <dbReference type="SAM" id="Coils"/>
    </source>
</evidence>
<dbReference type="Proteomes" id="UP000694569">
    <property type="component" value="Unplaced"/>
</dbReference>
<reference evidence="5" key="2">
    <citation type="submission" date="2025-09" db="UniProtKB">
        <authorList>
            <consortium name="Ensembl"/>
        </authorList>
    </citation>
    <scope>IDENTIFICATION</scope>
</reference>
<dbReference type="InterPro" id="IPR006703">
    <property type="entry name" value="G_AIG1"/>
</dbReference>
<keyword evidence="2" id="KW-0547">Nucleotide-binding</keyword>
<feature type="domain" description="AIG1-type G" evidence="4">
    <location>
        <begin position="66"/>
        <end position="233"/>
    </location>
</feature>
<evidence type="ECO:0000259" key="4">
    <source>
        <dbReference type="Pfam" id="PF04548"/>
    </source>
</evidence>
<accession>A0A8C5N3D0</accession>
<dbReference type="SUPFAM" id="SSF52540">
    <property type="entry name" value="P-loop containing nucleoside triphosphate hydrolases"/>
    <property type="match status" value="1"/>
</dbReference>
<organism evidence="5 6">
    <name type="scientific">Leptobrachium leishanense</name>
    <name type="common">Leishan spiny toad</name>
    <dbReference type="NCBI Taxonomy" id="445787"/>
    <lineage>
        <taxon>Eukaryota</taxon>
        <taxon>Metazoa</taxon>
        <taxon>Chordata</taxon>
        <taxon>Craniata</taxon>
        <taxon>Vertebrata</taxon>
        <taxon>Euteleostomi</taxon>
        <taxon>Amphibia</taxon>
        <taxon>Batrachia</taxon>
        <taxon>Anura</taxon>
        <taxon>Pelobatoidea</taxon>
        <taxon>Megophryidae</taxon>
        <taxon>Leptobrachium</taxon>
    </lineage>
</organism>
<keyword evidence="3" id="KW-0175">Coiled coil</keyword>
<dbReference type="PANTHER" id="PTHR32046">
    <property type="entry name" value="G DOMAIN-CONTAINING PROTEIN"/>
    <property type="match status" value="1"/>
</dbReference>
<evidence type="ECO:0000256" key="2">
    <source>
        <dbReference type="ARBA" id="ARBA00022741"/>
    </source>
</evidence>
<protein>
    <recommendedName>
        <fullName evidence="4">AIG1-type G domain-containing protein</fullName>
    </recommendedName>
</protein>
<feature type="coiled-coil region" evidence="3">
    <location>
        <begin position="317"/>
        <end position="344"/>
    </location>
</feature>
<evidence type="ECO:0000313" key="6">
    <source>
        <dbReference type="Proteomes" id="UP000694569"/>
    </source>
</evidence>
<dbReference type="Pfam" id="PF04548">
    <property type="entry name" value="AIG1"/>
    <property type="match status" value="1"/>
</dbReference>
<comment type="similarity">
    <text evidence="1">Belongs to the TRAFAC class TrmE-Era-EngA-EngB-Septin-like GTPase superfamily. AIG1/Toc34/Toc159-like paraseptin GTPase family. IAN subfamily.</text>
</comment>
<dbReference type="OrthoDB" id="2386367at2759"/>